<proteinExistence type="predicted"/>
<evidence type="ECO:0000313" key="2">
    <source>
        <dbReference type="EMBL" id="KAK3909126.1"/>
    </source>
</evidence>
<dbReference type="EMBL" id="JAHWGI010000085">
    <property type="protein sequence ID" value="KAK3909126.1"/>
    <property type="molecule type" value="Genomic_DNA"/>
</dbReference>
<dbReference type="PANTHER" id="PTHR35270">
    <property type="entry name" value="FUSELESS, ISOFORM A"/>
    <property type="match status" value="1"/>
</dbReference>
<keyword evidence="3" id="KW-1185">Reference proteome</keyword>
<evidence type="ECO:0000313" key="3">
    <source>
        <dbReference type="Proteomes" id="UP001219518"/>
    </source>
</evidence>
<accession>A0AAE1L746</accession>
<dbReference type="InterPro" id="IPR032751">
    <property type="entry name" value="Fuseless"/>
</dbReference>
<reference evidence="2" key="2">
    <citation type="journal article" date="2023" name="BMC Genomics">
        <title>Pest status, molecular evolution, and epigenetic factors derived from the genome assembly of Frankliniella fusca, a thysanopteran phytovirus vector.</title>
        <authorList>
            <person name="Catto M.A."/>
            <person name="Labadie P.E."/>
            <person name="Jacobson A.L."/>
            <person name="Kennedy G.G."/>
            <person name="Srinivasan R."/>
            <person name="Hunt B.G."/>
        </authorList>
    </citation>
    <scope>NUCLEOTIDE SEQUENCE</scope>
    <source>
        <strain evidence="2">PL_HMW_Pooled</strain>
    </source>
</reference>
<sequence>MSSCSSSSPPDGVDDESAALKLHADHDDHPDGARIVPAAAGGGRELDKQARSRRGSAGYGAVPPQDAHFTSYRVKSGPDLLRVVDSLLALHVIAPLTISCWRGLWETFGLFPEAYPPWAQAALGAVMHTVLALTRDLFMRTFDCRRYPEPGRSLVKPAAALAPCPQVATRCYTWVFAVACISHWRGTWFLLDELGVDATTVAFVWTVAALLMLCTRSLRNTMAPPLVIGTDGPDYCFSFPHMFRSDVSTAMMGR</sequence>
<feature type="region of interest" description="Disordered" evidence="1">
    <location>
        <begin position="1"/>
        <end position="62"/>
    </location>
</feature>
<dbReference type="AlphaFoldDB" id="A0AAE1L746"/>
<evidence type="ECO:0000256" key="1">
    <source>
        <dbReference type="SAM" id="MobiDB-lite"/>
    </source>
</evidence>
<gene>
    <name evidence="2" type="ORF">KUF71_003725</name>
</gene>
<reference evidence="2" key="1">
    <citation type="submission" date="2021-07" db="EMBL/GenBank/DDBJ databases">
        <authorList>
            <person name="Catto M.A."/>
            <person name="Jacobson A."/>
            <person name="Kennedy G."/>
            <person name="Labadie P."/>
            <person name="Hunt B.G."/>
            <person name="Srinivasan R."/>
        </authorList>
    </citation>
    <scope>NUCLEOTIDE SEQUENCE</scope>
    <source>
        <strain evidence="2">PL_HMW_Pooled</strain>
        <tissue evidence="2">Head</tissue>
    </source>
</reference>
<comment type="caution">
    <text evidence="2">The sequence shown here is derived from an EMBL/GenBank/DDBJ whole genome shotgun (WGS) entry which is preliminary data.</text>
</comment>
<dbReference type="Proteomes" id="UP001219518">
    <property type="component" value="Unassembled WGS sequence"/>
</dbReference>
<name>A0AAE1L746_9NEOP</name>
<dbReference type="PANTHER" id="PTHR35270:SF2">
    <property type="entry name" value="FUSELESS, ISOFORM A"/>
    <property type="match status" value="1"/>
</dbReference>
<protein>
    <submittedName>
        <fullName evidence="2">Protein penguin</fullName>
    </submittedName>
</protein>
<dbReference type="Pfam" id="PF15993">
    <property type="entry name" value="Fuseless"/>
    <property type="match status" value="1"/>
</dbReference>
<feature type="compositionally biased region" description="Basic and acidic residues" evidence="1">
    <location>
        <begin position="22"/>
        <end position="32"/>
    </location>
</feature>
<organism evidence="2 3">
    <name type="scientific">Frankliniella fusca</name>
    <dbReference type="NCBI Taxonomy" id="407009"/>
    <lineage>
        <taxon>Eukaryota</taxon>
        <taxon>Metazoa</taxon>
        <taxon>Ecdysozoa</taxon>
        <taxon>Arthropoda</taxon>
        <taxon>Hexapoda</taxon>
        <taxon>Insecta</taxon>
        <taxon>Pterygota</taxon>
        <taxon>Neoptera</taxon>
        <taxon>Paraneoptera</taxon>
        <taxon>Thysanoptera</taxon>
        <taxon>Terebrantia</taxon>
        <taxon>Thripoidea</taxon>
        <taxon>Thripidae</taxon>
        <taxon>Frankliniella</taxon>
    </lineage>
</organism>